<reference evidence="1" key="1">
    <citation type="journal article" date="2014" name="Front. Microbiol.">
        <title>High frequency of phylogenetically diverse reductive dehalogenase-homologous genes in deep subseafloor sedimentary metagenomes.</title>
        <authorList>
            <person name="Kawai M."/>
            <person name="Futagami T."/>
            <person name="Toyoda A."/>
            <person name="Takaki Y."/>
            <person name="Nishi S."/>
            <person name="Hori S."/>
            <person name="Arai W."/>
            <person name="Tsubouchi T."/>
            <person name="Morono Y."/>
            <person name="Uchiyama I."/>
            <person name="Ito T."/>
            <person name="Fujiyama A."/>
            <person name="Inagaki F."/>
            <person name="Takami H."/>
        </authorList>
    </citation>
    <scope>NUCLEOTIDE SEQUENCE</scope>
    <source>
        <strain evidence="1">Expedition CK06-06</strain>
    </source>
</reference>
<sequence length="73" mass="8032">TTYLQRNGFDSLDIDATLDGNSYNVTSYLSILPYSYYNEEGTINKTFTLAVGSENVLLSAIPSELETISIVSK</sequence>
<name>X1BTX3_9ZZZZ</name>
<dbReference type="AlphaFoldDB" id="X1BTX3"/>
<evidence type="ECO:0000313" key="1">
    <source>
        <dbReference type="EMBL" id="GAG84607.1"/>
    </source>
</evidence>
<dbReference type="EMBL" id="BART01016663">
    <property type="protein sequence ID" value="GAG84607.1"/>
    <property type="molecule type" value="Genomic_DNA"/>
</dbReference>
<accession>X1BTX3</accession>
<feature type="non-terminal residue" evidence="1">
    <location>
        <position position="1"/>
    </location>
</feature>
<proteinExistence type="predicted"/>
<organism evidence="1">
    <name type="scientific">marine sediment metagenome</name>
    <dbReference type="NCBI Taxonomy" id="412755"/>
    <lineage>
        <taxon>unclassified sequences</taxon>
        <taxon>metagenomes</taxon>
        <taxon>ecological metagenomes</taxon>
    </lineage>
</organism>
<protein>
    <submittedName>
        <fullName evidence="1">Uncharacterized protein</fullName>
    </submittedName>
</protein>
<comment type="caution">
    <text evidence="1">The sequence shown here is derived from an EMBL/GenBank/DDBJ whole genome shotgun (WGS) entry which is preliminary data.</text>
</comment>
<gene>
    <name evidence="1" type="ORF">S01H4_31981</name>
</gene>